<keyword evidence="1" id="KW-0472">Membrane</keyword>
<dbReference type="AlphaFoldDB" id="A0A098BXQ1"/>
<feature type="transmembrane region" description="Helical" evidence="1">
    <location>
        <begin position="162"/>
        <end position="180"/>
    </location>
</feature>
<accession>A0A098BXQ1</accession>
<dbReference type="HOGENOM" id="CLU_057334_0_0_10"/>
<name>A0A098BXQ1_9BACT</name>
<keyword evidence="3" id="KW-1185">Reference proteome</keyword>
<feature type="transmembrane region" description="Helical" evidence="1">
    <location>
        <begin position="57"/>
        <end position="76"/>
    </location>
</feature>
<evidence type="ECO:0000313" key="3">
    <source>
        <dbReference type="Proteomes" id="UP000032417"/>
    </source>
</evidence>
<sequence length="364" mass="41959">MLGVTKIDRILRNPSLGLIPLLVFSILICYIDSLIAVGVALILSLIGLIAVKTRNRLIYDISTLTFLMALLLSFTSLSDRSVLSKFVVVETIFVILLIFIRLSKGRLLTIAARDRDKAAKNLLKESFRVAFQSQYSLTFHLLLILLYFATGNRDYPNTENTFIINIAQIIIIGLIFVESTRLHLMRRRLFSEEWLPVVTETGQVTGKVAKSVTTDLKNRFMHPVVRVALMSKGEIYLKERDQMRVLNPGKLDYPFERYMQFNDKIDDTVKKIFRKECGSESLPLRFLLKYTFENEVTKRLIFLYVSEVNDEEQLKKLNLEGGKLWTATQIEDNIGTGIFSECFELEFEYLKNTLLLAQRFKKTL</sequence>
<feature type="transmembrane region" description="Helical" evidence="1">
    <location>
        <begin position="21"/>
        <end position="50"/>
    </location>
</feature>
<organism evidence="2 3">
    <name type="scientific">Fermentimonas caenicola</name>
    <dbReference type="NCBI Taxonomy" id="1562970"/>
    <lineage>
        <taxon>Bacteria</taxon>
        <taxon>Pseudomonadati</taxon>
        <taxon>Bacteroidota</taxon>
        <taxon>Bacteroidia</taxon>
        <taxon>Bacteroidales</taxon>
        <taxon>Dysgonomonadaceae</taxon>
        <taxon>Fermentimonas</taxon>
    </lineage>
</organism>
<proteinExistence type="predicted"/>
<keyword evidence="1" id="KW-0812">Transmembrane</keyword>
<dbReference type="STRING" id="1562970.ING2E5B_0677"/>
<dbReference type="EMBL" id="LN515532">
    <property type="protein sequence ID" value="CEA15444.1"/>
    <property type="molecule type" value="Genomic_DNA"/>
</dbReference>
<dbReference type="Gene3D" id="3.90.79.10">
    <property type="entry name" value="Nucleoside Triphosphate Pyrophosphohydrolase"/>
    <property type="match status" value="1"/>
</dbReference>
<gene>
    <name evidence="2" type="ORF">ING2E5B_0677</name>
</gene>
<feature type="transmembrane region" description="Helical" evidence="1">
    <location>
        <begin position="129"/>
        <end position="150"/>
    </location>
</feature>
<evidence type="ECO:0000256" key="1">
    <source>
        <dbReference type="SAM" id="Phobius"/>
    </source>
</evidence>
<feature type="transmembrane region" description="Helical" evidence="1">
    <location>
        <begin position="82"/>
        <end position="100"/>
    </location>
</feature>
<evidence type="ECO:0000313" key="2">
    <source>
        <dbReference type="EMBL" id="CEA15444.1"/>
    </source>
</evidence>
<reference evidence="2 3" key="1">
    <citation type="submission" date="2014-08" db="EMBL/GenBank/DDBJ databases">
        <authorList>
            <person name="Wibberg D."/>
        </authorList>
    </citation>
    <scope>NUCLEOTIDE SEQUENCE [LARGE SCALE GENOMIC DNA]</scope>
    <source>
        <strain evidence="3">ING2-E5B</strain>
    </source>
</reference>
<dbReference type="KEGG" id="pbt:ING2E5B_0677"/>
<dbReference type="Proteomes" id="UP000032417">
    <property type="component" value="Chromosome 1"/>
</dbReference>
<protein>
    <submittedName>
        <fullName evidence="2">Uncharacterized protein</fullName>
    </submittedName>
</protein>
<keyword evidence="1" id="KW-1133">Transmembrane helix</keyword>
<dbReference type="OrthoDB" id="1097130at2"/>